<dbReference type="SMART" id="SM00956">
    <property type="entry name" value="RQC"/>
    <property type="match status" value="1"/>
</dbReference>
<keyword evidence="4" id="KW-0479">Metal-binding</keyword>
<dbReference type="Pfam" id="PF00270">
    <property type="entry name" value="DEAD"/>
    <property type="match status" value="1"/>
</dbReference>
<comment type="cofactor">
    <cofactor evidence="1">
        <name>Mg(2+)</name>
        <dbReference type="ChEBI" id="CHEBI:18420"/>
    </cofactor>
</comment>
<evidence type="ECO:0000256" key="2">
    <source>
        <dbReference type="ARBA" id="ARBA00001947"/>
    </source>
</evidence>
<evidence type="ECO:0000256" key="8">
    <source>
        <dbReference type="ARBA" id="ARBA00022806"/>
    </source>
</evidence>
<dbReference type="AlphaFoldDB" id="A0A6M8B8Y0"/>
<evidence type="ECO:0000256" key="13">
    <source>
        <dbReference type="ARBA" id="ARBA00023204"/>
    </source>
</evidence>
<keyword evidence="12" id="KW-0233">DNA recombination</keyword>
<accession>A0A6M8B8Y0</accession>
<keyword evidence="8 21" id="KW-0347">Helicase</keyword>
<dbReference type="PROSITE" id="PS51192">
    <property type="entry name" value="HELICASE_ATP_BIND_1"/>
    <property type="match status" value="1"/>
</dbReference>
<evidence type="ECO:0000256" key="5">
    <source>
        <dbReference type="ARBA" id="ARBA00022741"/>
    </source>
</evidence>
<keyword evidence="22" id="KW-1185">Reference proteome</keyword>
<protein>
    <recommendedName>
        <fullName evidence="16">DNA helicase RecQ</fullName>
        <ecNumber evidence="16">5.6.2.4</ecNumber>
    </recommendedName>
</protein>
<dbReference type="Pfam" id="PF14493">
    <property type="entry name" value="HTH_40"/>
    <property type="match status" value="1"/>
</dbReference>
<keyword evidence="10" id="KW-0067">ATP-binding</keyword>
<dbReference type="GO" id="GO:0030894">
    <property type="term" value="C:replisome"/>
    <property type="evidence" value="ECO:0007669"/>
    <property type="project" value="TreeGrafter"/>
</dbReference>
<dbReference type="GO" id="GO:0006281">
    <property type="term" value="P:DNA repair"/>
    <property type="evidence" value="ECO:0007669"/>
    <property type="project" value="UniProtKB-KW"/>
</dbReference>
<feature type="domain" description="HRDC" evidence="18">
    <location>
        <begin position="534"/>
        <end position="614"/>
    </location>
</feature>
<dbReference type="Gene3D" id="1.10.10.10">
    <property type="entry name" value="Winged helix-like DNA-binding domain superfamily/Winged helix DNA-binding domain"/>
    <property type="match status" value="1"/>
</dbReference>
<dbReference type="GO" id="GO:0046872">
    <property type="term" value="F:metal ion binding"/>
    <property type="evidence" value="ECO:0007669"/>
    <property type="project" value="UniProtKB-KW"/>
</dbReference>
<dbReference type="Gene3D" id="1.10.150.80">
    <property type="entry name" value="HRDC domain"/>
    <property type="match status" value="1"/>
</dbReference>
<dbReference type="PROSITE" id="PS51194">
    <property type="entry name" value="HELICASE_CTER"/>
    <property type="match status" value="1"/>
</dbReference>
<gene>
    <name evidence="21" type="primary">recQ</name>
    <name evidence="21" type="ORF">HPC62_15960</name>
</gene>
<dbReference type="SUPFAM" id="SSF47819">
    <property type="entry name" value="HRDC-like"/>
    <property type="match status" value="1"/>
</dbReference>
<evidence type="ECO:0000256" key="14">
    <source>
        <dbReference type="ARBA" id="ARBA00023235"/>
    </source>
</evidence>
<dbReference type="Pfam" id="PF16124">
    <property type="entry name" value="RecQ_Zn_bind"/>
    <property type="match status" value="1"/>
</dbReference>
<dbReference type="SMART" id="SM00341">
    <property type="entry name" value="HRDC"/>
    <property type="match status" value="1"/>
</dbReference>
<dbReference type="GO" id="GO:0006260">
    <property type="term" value="P:DNA replication"/>
    <property type="evidence" value="ECO:0007669"/>
    <property type="project" value="InterPro"/>
</dbReference>
<proteinExistence type="inferred from homology"/>
<evidence type="ECO:0000256" key="15">
    <source>
        <dbReference type="ARBA" id="ARBA00034617"/>
    </source>
</evidence>
<sequence>MPTPEEALKFYFGYDAFRPGQREIVEAAIAQRDQLVIMPTGGGKSICYQLPALLMDGVTIVVSPLIALMQDQVQALQDNGIGAAFLNSSLGPTELRSTEQAVLAGQIKLLYVAPERLMGDRFLPFLERIDAEVGIAAFAIDEAHCLSEWGHDFRPEYRQLKTLRQRYPAVPMTALTATATHRVQEDIVAQLALRDPRIHIASFNRTNLYYEVRPKQRDVYRHLLQLIRQAPGAGIVYCLSRKKVDELAFRLQQDGIEALPYHAGLEDETRAANQTRFIRDDVRVMVATVAFGMGINKPDVRFVIHYDLPRSLENYYQEAGRAGRDGDPAKCTLFFGYGDLNTVEFLIAQKVDPTTGAPLEDEQRIARQQLRRVVDYAEGTECRRKIQLAYFGESFAGQCGNCDNCLHPRPVEDWTIDAQKLLSCIARCKERFGMNHIIDVLRGSRSPKVLQHGHDQLSTYGIGKDRSAEAWKHLGRSLLHQGLMDETTDGYSIPKLNAQSWEVMRGQRTVMIALPARSLDEPAPVGDRFLKQTGPKADSLFERLRQLRKRLADAQNVPPYVVFSDVSLRQMAEKQPHTLREFARISGVGSRKLEQYGETFVTEIRDFCTENDIPLRSPSLGTIPSNSDDDSFDPTLAYAKPPRDRSESRSALRLKSVSRTVFYTLELHQQGLSPAEIAEKRGCGIHTIYNHLDKLLEAGQAVDLGKLVEGDRQAKIERAIEAVGTASLKAIYEHIQNTLGETIDYDSIRLVRAKWRHTNRPDS</sequence>
<dbReference type="InterPro" id="IPR002121">
    <property type="entry name" value="HRDC_dom"/>
</dbReference>
<dbReference type="FunFam" id="3.40.50.300:FF:000296">
    <property type="entry name" value="ATP-dependent DNA helicase RecQ"/>
    <property type="match status" value="1"/>
</dbReference>
<dbReference type="FunFam" id="3.40.50.300:FF:000156">
    <property type="entry name" value="ATP-dependent DNA helicase recQ"/>
    <property type="match status" value="1"/>
</dbReference>
<dbReference type="InterPro" id="IPR044876">
    <property type="entry name" value="HRDC_dom_sf"/>
</dbReference>
<dbReference type="PANTHER" id="PTHR13710:SF105">
    <property type="entry name" value="ATP-DEPENDENT DNA HELICASE Q1"/>
    <property type="match status" value="1"/>
</dbReference>
<dbReference type="InterPro" id="IPR018982">
    <property type="entry name" value="RQC_domain"/>
</dbReference>
<evidence type="ECO:0000256" key="7">
    <source>
        <dbReference type="ARBA" id="ARBA00022801"/>
    </source>
</evidence>
<evidence type="ECO:0000256" key="9">
    <source>
        <dbReference type="ARBA" id="ARBA00022833"/>
    </source>
</evidence>
<dbReference type="EC" id="5.6.2.4" evidence="16"/>
<dbReference type="SMART" id="SM00490">
    <property type="entry name" value="HELICc"/>
    <property type="match status" value="1"/>
</dbReference>
<evidence type="ECO:0000259" key="20">
    <source>
        <dbReference type="PROSITE" id="PS51194"/>
    </source>
</evidence>
<dbReference type="GO" id="GO:0016787">
    <property type="term" value="F:hydrolase activity"/>
    <property type="evidence" value="ECO:0007669"/>
    <property type="project" value="UniProtKB-KW"/>
</dbReference>
<keyword evidence="9" id="KW-0862">Zinc</keyword>
<evidence type="ECO:0000256" key="17">
    <source>
        <dbReference type="SAM" id="MobiDB-lite"/>
    </source>
</evidence>
<dbReference type="InterPro" id="IPR029491">
    <property type="entry name" value="Helicase_HTH"/>
</dbReference>
<dbReference type="InterPro" id="IPR032284">
    <property type="entry name" value="RecQ_Zn-bd"/>
</dbReference>
<feature type="compositionally biased region" description="Basic and acidic residues" evidence="17">
    <location>
        <begin position="641"/>
        <end position="650"/>
    </location>
</feature>
<dbReference type="Gene3D" id="1.10.10.1390">
    <property type="entry name" value="ATP-dependent DNA helicase RecQ"/>
    <property type="match status" value="1"/>
</dbReference>
<evidence type="ECO:0000256" key="3">
    <source>
        <dbReference type="ARBA" id="ARBA00005446"/>
    </source>
</evidence>
<comment type="similarity">
    <text evidence="3">Belongs to the helicase family. RecQ subfamily.</text>
</comment>
<keyword evidence="11" id="KW-0238">DNA-binding</keyword>
<evidence type="ECO:0000256" key="4">
    <source>
        <dbReference type="ARBA" id="ARBA00022723"/>
    </source>
</evidence>
<dbReference type="NCBIfam" id="TIGR01389">
    <property type="entry name" value="recQ"/>
    <property type="match status" value="1"/>
</dbReference>
<keyword evidence="13" id="KW-0234">DNA repair</keyword>
<comment type="catalytic activity">
    <reaction evidence="15">
        <text>Couples ATP hydrolysis with the unwinding of duplex DNA by translocating in the 3'-5' direction.</text>
        <dbReference type="EC" id="5.6.2.4"/>
    </reaction>
</comment>
<dbReference type="InterPro" id="IPR027417">
    <property type="entry name" value="P-loop_NTPase"/>
</dbReference>
<dbReference type="PANTHER" id="PTHR13710">
    <property type="entry name" value="DNA HELICASE RECQ FAMILY MEMBER"/>
    <property type="match status" value="1"/>
</dbReference>
<dbReference type="Proteomes" id="UP000505210">
    <property type="component" value="Chromosome"/>
</dbReference>
<dbReference type="GO" id="GO:0009378">
    <property type="term" value="F:four-way junction helicase activity"/>
    <property type="evidence" value="ECO:0007669"/>
    <property type="project" value="TreeGrafter"/>
</dbReference>
<evidence type="ECO:0000259" key="18">
    <source>
        <dbReference type="PROSITE" id="PS50967"/>
    </source>
</evidence>
<dbReference type="InterPro" id="IPR011545">
    <property type="entry name" value="DEAD/DEAH_box_helicase_dom"/>
</dbReference>
<dbReference type="InterPro" id="IPR010997">
    <property type="entry name" value="HRDC-like_sf"/>
</dbReference>
<dbReference type="Pfam" id="PF09382">
    <property type="entry name" value="RQC"/>
    <property type="match status" value="1"/>
</dbReference>
<evidence type="ECO:0000313" key="22">
    <source>
        <dbReference type="Proteomes" id="UP000505210"/>
    </source>
</evidence>
<dbReference type="Gene3D" id="3.40.50.300">
    <property type="entry name" value="P-loop containing nucleotide triphosphate hydrolases"/>
    <property type="match status" value="2"/>
</dbReference>
<organism evidence="21 22">
    <name type="scientific">Thermoleptolyngbya sichuanensis A183</name>
    <dbReference type="NCBI Taxonomy" id="2737172"/>
    <lineage>
        <taxon>Bacteria</taxon>
        <taxon>Bacillati</taxon>
        <taxon>Cyanobacteriota</taxon>
        <taxon>Cyanophyceae</taxon>
        <taxon>Oculatellales</taxon>
        <taxon>Oculatellaceae</taxon>
        <taxon>Thermoleptolyngbya</taxon>
        <taxon>Thermoleptolyngbya sichuanensis</taxon>
    </lineage>
</organism>
<evidence type="ECO:0000256" key="1">
    <source>
        <dbReference type="ARBA" id="ARBA00001946"/>
    </source>
</evidence>
<dbReference type="InterPro" id="IPR036388">
    <property type="entry name" value="WH-like_DNA-bd_sf"/>
</dbReference>
<dbReference type="InterPro" id="IPR001650">
    <property type="entry name" value="Helicase_C-like"/>
</dbReference>
<dbReference type="KEGG" id="theu:HPC62_15960"/>
<keyword evidence="14" id="KW-0413">Isomerase</keyword>
<dbReference type="GO" id="GO:0009432">
    <property type="term" value="P:SOS response"/>
    <property type="evidence" value="ECO:0007669"/>
    <property type="project" value="UniProtKB-UniRule"/>
</dbReference>
<keyword evidence="5" id="KW-0547">Nucleotide-binding</keyword>
<evidence type="ECO:0000256" key="11">
    <source>
        <dbReference type="ARBA" id="ARBA00023125"/>
    </source>
</evidence>
<dbReference type="InterPro" id="IPR004589">
    <property type="entry name" value="DNA_helicase_ATP-dep_RecQ"/>
</dbReference>
<dbReference type="Pfam" id="PF00570">
    <property type="entry name" value="HRDC"/>
    <property type="match status" value="1"/>
</dbReference>
<evidence type="ECO:0000259" key="19">
    <source>
        <dbReference type="PROSITE" id="PS51192"/>
    </source>
</evidence>
<feature type="domain" description="Helicase C-terminal" evidence="20">
    <location>
        <begin position="218"/>
        <end position="367"/>
    </location>
</feature>
<feature type="domain" description="Helicase ATP-binding" evidence="19">
    <location>
        <begin position="25"/>
        <end position="197"/>
    </location>
</feature>
<keyword evidence="6" id="KW-0227">DNA damage</keyword>
<dbReference type="FunFam" id="1.10.150.80:FF:000002">
    <property type="entry name" value="ATP-dependent DNA helicase RecQ"/>
    <property type="match status" value="1"/>
</dbReference>
<evidence type="ECO:0000313" key="21">
    <source>
        <dbReference type="EMBL" id="QKD83494.1"/>
    </source>
</evidence>
<dbReference type="Pfam" id="PF00271">
    <property type="entry name" value="Helicase_C"/>
    <property type="match status" value="1"/>
</dbReference>
<dbReference type="SMART" id="SM00487">
    <property type="entry name" value="DEXDc"/>
    <property type="match status" value="1"/>
</dbReference>
<dbReference type="EMBL" id="CP053661">
    <property type="protein sequence ID" value="QKD83494.1"/>
    <property type="molecule type" value="Genomic_DNA"/>
</dbReference>
<dbReference type="NCBIfam" id="TIGR00614">
    <property type="entry name" value="recQ_fam"/>
    <property type="match status" value="1"/>
</dbReference>
<comment type="cofactor">
    <cofactor evidence="2">
        <name>Zn(2+)</name>
        <dbReference type="ChEBI" id="CHEBI:29105"/>
    </cofactor>
</comment>
<dbReference type="GO" id="GO:0003677">
    <property type="term" value="F:DNA binding"/>
    <property type="evidence" value="ECO:0007669"/>
    <property type="project" value="UniProtKB-KW"/>
</dbReference>
<dbReference type="CDD" id="cd17920">
    <property type="entry name" value="DEXHc_RecQ"/>
    <property type="match status" value="1"/>
</dbReference>
<name>A0A6M8B8Y0_9CYAN</name>
<dbReference type="RefSeq" id="WP_172357261.1">
    <property type="nucleotide sequence ID" value="NZ_CP053661.1"/>
</dbReference>
<dbReference type="CDD" id="cd18794">
    <property type="entry name" value="SF2_C_RecQ"/>
    <property type="match status" value="1"/>
</dbReference>
<dbReference type="InterPro" id="IPR006293">
    <property type="entry name" value="DNA_helicase_ATP-dep_RecQ_bac"/>
</dbReference>
<evidence type="ECO:0000256" key="16">
    <source>
        <dbReference type="NCBIfam" id="TIGR01389"/>
    </source>
</evidence>
<dbReference type="GO" id="GO:0005737">
    <property type="term" value="C:cytoplasm"/>
    <property type="evidence" value="ECO:0007669"/>
    <property type="project" value="TreeGrafter"/>
</dbReference>
<keyword evidence="7 21" id="KW-0378">Hydrolase</keyword>
<dbReference type="GO" id="GO:0006310">
    <property type="term" value="P:DNA recombination"/>
    <property type="evidence" value="ECO:0007669"/>
    <property type="project" value="UniProtKB-UniRule"/>
</dbReference>
<dbReference type="GO" id="GO:0043590">
    <property type="term" value="C:bacterial nucleoid"/>
    <property type="evidence" value="ECO:0007669"/>
    <property type="project" value="TreeGrafter"/>
</dbReference>
<evidence type="ECO:0000256" key="6">
    <source>
        <dbReference type="ARBA" id="ARBA00022763"/>
    </source>
</evidence>
<dbReference type="GO" id="GO:0043138">
    <property type="term" value="F:3'-5' DNA helicase activity"/>
    <property type="evidence" value="ECO:0007669"/>
    <property type="project" value="UniProtKB-EC"/>
</dbReference>
<evidence type="ECO:0000256" key="12">
    <source>
        <dbReference type="ARBA" id="ARBA00023172"/>
    </source>
</evidence>
<dbReference type="PROSITE" id="PS50967">
    <property type="entry name" value="HRDC"/>
    <property type="match status" value="1"/>
</dbReference>
<dbReference type="GO" id="GO:0005524">
    <property type="term" value="F:ATP binding"/>
    <property type="evidence" value="ECO:0007669"/>
    <property type="project" value="UniProtKB-KW"/>
</dbReference>
<reference evidence="21 22" key="1">
    <citation type="submission" date="2020-05" db="EMBL/GenBank/DDBJ databases">
        <title>Complete genome sequence of of a novel Thermoleptolyngbya strain isolated from hot springs of Ganzi, Sichuan China.</title>
        <authorList>
            <person name="Tang J."/>
            <person name="Daroch M."/>
            <person name="Li L."/>
            <person name="Waleron K."/>
            <person name="Waleron M."/>
            <person name="Waleron M."/>
        </authorList>
    </citation>
    <scope>NUCLEOTIDE SEQUENCE [LARGE SCALE GENOMIC DNA]</scope>
    <source>
        <strain evidence="21 22">PKUAC-SCTA183</strain>
    </source>
</reference>
<dbReference type="SUPFAM" id="SSF52540">
    <property type="entry name" value="P-loop containing nucleoside triphosphate hydrolases"/>
    <property type="match status" value="2"/>
</dbReference>
<evidence type="ECO:0000256" key="10">
    <source>
        <dbReference type="ARBA" id="ARBA00022840"/>
    </source>
</evidence>
<feature type="region of interest" description="Disordered" evidence="17">
    <location>
        <begin position="616"/>
        <end position="650"/>
    </location>
</feature>
<dbReference type="InterPro" id="IPR014001">
    <property type="entry name" value="Helicase_ATP-bd"/>
</dbReference>